<proteinExistence type="predicted"/>
<dbReference type="Proteomes" id="UP001054837">
    <property type="component" value="Unassembled WGS sequence"/>
</dbReference>
<comment type="caution">
    <text evidence="1">The sequence shown here is derived from an EMBL/GenBank/DDBJ whole genome shotgun (WGS) entry which is preliminary data.</text>
</comment>
<reference evidence="1 2" key="1">
    <citation type="submission" date="2021-06" db="EMBL/GenBank/DDBJ databases">
        <title>Caerostris darwini draft genome.</title>
        <authorList>
            <person name="Kono N."/>
            <person name="Arakawa K."/>
        </authorList>
    </citation>
    <scope>NUCLEOTIDE SEQUENCE [LARGE SCALE GENOMIC DNA]</scope>
</reference>
<evidence type="ECO:0000313" key="1">
    <source>
        <dbReference type="EMBL" id="GIY47541.1"/>
    </source>
</evidence>
<gene>
    <name evidence="1" type="ORF">CDAR_441291</name>
</gene>
<organism evidence="1 2">
    <name type="scientific">Caerostris darwini</name>
    <dbReference type="NCBI Taxonomy" id="1538125"/>
    <lineage>
        <taxon>Eukaryota</taxon>
        <taxon>Metazoa</taxon>
        <taxon>Ecdysozoa</taxon>
        <taxon>Arthropoda</taxon>
        <taxon>Chelicerata</taxon>
        <taxon>Arachnida</taxon>
        <taxon>Araneae</taxon>
        <taxon>Araneomorphae</taxon>
        <taxon>Entelegynae</taxon>
        <taxon>Araneoidea</taxon>
        <taxon>Araneidae</taxon>
        <taxon>Caerostris</taxon>
    </lineage>
</organism>
<dbReference type="AlphaFoldDB" id="A0AAV4TPV0"/>
<name>A0AAV4TPV0_9ARAC</name>
<protein>
    <submittedName>
        <fullName evidence="1">Uncharacterized protein</fullName>
    </submittedName>
</protein>
<accession>A0AAV4TPV0</accession>
<evidence type="ECO:0000313" key="2">
    <source>
        <dbReference type="Proteomes" id="UP001054837"/>
    </source>
</evidence>
<dbReference type="EMBL" id="BPLQ01009955">
    <property type="protein sequence ID" value="GIY47541.1"/>
    <property type="molecule type" value="Genomic_DNA"/>
</dbReference>
<sequence length="100" mass="11638">MGRPQLRVKRHNGLEKGLYFSPPFFYAVDYRGICLPHLASLTFPQQNRPFRSEEAHAMGDSVAARHVLPLSELRYHFGFSFVRCYAMDLNTSDHFIQSYQ</sequence>
<keyword evidence="2" id="KW-1185">Reference proteome</keyword>